<keyword evidence="1" id="KW-0472">Membrane</keyword>
<accession>A0A0A9BQQ1</accession>
<keyword evidence="1" id="KW-1133">Transmembrane helix</keyword>
<organism evidence="2">
    <name type="scientific">Arundo donax</name>
    <name type="common">Giant reed</name>
    <name type="synonym">Donax arundinaceus</name>
    <dbReference type="NCBI Taxonomy" id="35708"/>
    <lineage>
        <taxon>Eukaryota</taxon>
        <taxon>Viridiplantae</taxon>
        <taxon>Streptophyta</taxon>
        <taxon>Embryophyta</taxon>
        <taxon>Tracheophyta</taxon>
        <taxon>Spermatophyta</taxon>
        <taxon>Magnoliopsida</taxon>
        <taxon>Liliopsida</taxon>
        <taxon>Poales</taxon>
        <taxon>Poaceae</taxon>
        <taxon>PACMAD clade</taxon>
        <taxon>Arundinoideae</taxon>
        <taxon>Arundineae</taxon>
        <taxon>Arundo</taxon>
    </lineage>
</organism>
<reference evidence="2" key="2">
    <citation type="journal article" date="2015" name="Data Brief">
        <title>Shoot transcriptome of the giant reed, Arundo donax.</title>
        <authorList>
            <person name="Barrero R.A."/>
            <person name="Guerrero F.D."/>
            <person name="Moolhuijzen P."/>
            <person name="Goolsby J.A."/>
            <person name="Tidwell J."/>
            <person name="Bellgard S.E."/>
            <person name="Bellgard M.I."/>
        </authorList>
    </citation>
    <scope>NUCLEOTIDE SEQUENCE</scope>
    <source>
        <tissue evidence="2">Shoot tissue taken approximately 20 cm above the soil surface</tissue>
    </source>
</reference>
<evidence type="ECO:0000313" key="2">
    <source>
        <dbReference type="EMBL" id="JAD65681.1"/>
    </source>
</evidence>
<proteinExistence type="predicted"/>
<keyword evidence="1" id="KW-0812">Transmembrane</keyword>
<dbReference type="AlphaFoldDB" id="A0A0A9BQQ1"/>
<dbReference type="EMBL" id="GBRH01232214">
    <property type="protein sequence ID" value="JAD65681.1"/>
    <property type="molecule type" value="Transcribed_RNA"/>
</dbReference>
<reference evidence="2" key="1">
    <citation type="submission" date="2014-09" db="EMBL/GenBank/DDBJ databases">
        <authorList>
            <person name="Magalhaes I.L.F."/>
            <person name="Oliveira U."/>
            <person name="Santos F.R."/>
            <person name="Vidigal T.H.D.A."/>
            <person name="Brescovit A.D."/>
            <person name="Santos A.J."/>
        </authorList>
    </citation>
    <scope>NUCLEOTIDE SEQUENCE</scope>
    <source>
        <tissue evidence="2">Shoot tissue taken approximately 20 cm above the soil surface</tissue>
    </source>
</reference>
<evidence type="ECO:0000256" key="1">
    <source>
        <dbReference type="SAM" id="Phobius"/>
    </source>
</evidence>
<sequence>MCLCSPLSEYRTYYIYISLFLCPPSLSPYVFFLYFILYFYI</sequence>
<name>A0A0A9BQQ1_ARUDO</name>
<feature type="transmembrane region" description="Helical" evidence="1">
    <location>
        <begin position="13"/>
        <end position="40"/>
    </location>
</feature>
<protein>
    <submittedName>
        <fullName evidence="2">Uncharacterized protein</fullName>
    </submittedName>
</protein>